<dbReference type="AlphaFoldDB" id="A0A495X662"/>
<reference evidence="2 3" key="1">
    <citation type="submission" date="2018-10" db="EMBL/GenBank/DDBJ databases">
        <title>Sequencing the genomes of 1000 actinobacteria strains.</title>
        <authorList>
            <person name="Klenk H.-P."/>
        </authorList>
    </citation>
    <scope>NUCLEOTIDE SEQUENCE [LARGE SCALE GENOMIC DNA]</scope>
    <source>
        <strain evidence="2 3">DSM 43911</strain>
    </source>
</reference>
<dbReference type="EMBL" id="RBXR01000001">
    <property type="protein sequence ID" value="RKT69387.1"/>
    <property type="molecule type" value="Genomic_DNA"/>
</dbReference>
<keyword evidence="3" id="KW-1185">Reference proteome</keyword>
<comment type="caution">
    <text evidence="2">The sequence shown here is derived from an EMBL/GenBank/DDBJ whole genome shotgun (WGS) entry which is preliminary data.</text>
</comment>
<proteinExistence type="predicted"/>
<dbReference type="Pfam" id="PF13521">
    <property type="entry name" value="AAA_28"/>
    <property type="match status" value="1"/>
</dbReference>
<feature type="domain" description="NadR/Ttd14 AAA" evidence="1">
    <location>
        <begin position="13"/>
        <end position="173"/>
    </location>
</feature>
<organism evidence="2 3">
    <name type="scientific">Saccharothrix variisporea</name>
    <dbReference type="NCBI Taxonomy" id="543527"/>
    <lineage>
        <taxon>Bacteria</taxon>
        <taxon>Bacillati</taxon>
        <taxon>Actinomycetota</taxon>
        <taxon>Actinomycetes</taxon>
        <taxon>Pseudonocardiales</taxon>
        <taxon>Pseudonocardiaceae</taxon>
        <taxon>Saccharothrix</taxon>
    </lineage>
</organism>
<protein>
    <submittedName>
        <fullName evidence="2">AAA domain-containing protein</fullName>
    </submittedName>
</protein>
<gene>
    <name evidence="2" type="ORF">DFJ66_2607</name>
</gene>
<dbReference type="InterPro" id="IPR027417">
    <property type="entry name" value="P-loop_NTPase"/>
</dbReference>
<dbReference type="Gene3D" id="3.40.50.300">
    <property type="entry name" value="P-loop containing nucleotide triphosphate hydrolases"/>
    <property type="match status" value="1"/>
</dbReference>
<dbReference type="Proteomes" id="UP000272729">
    <property type="component" value="Unassembled WGS sequence"/>
</dbReference>
<dbReference type="SUPFAM" id="SSF52540">
    <property type="entry name" value="P-loop containing nucleoside triphosphate hydrolases"/>
    <property type="match status" value="1"/>
</dbReference>
<evidence type="ECO:0000313" key="2">
    <source>
        <dbReference type="EMBL" id="RKT69387.1"/>
    </source>
</evidence>
<evidence type="ECO:0000259" key="1">
    <source>
        <dbReference type="Pfam" id="PF13521"/>
    </source>
</evidence>
<accession>A0A495X662</accession>
<name>A0A495X662_9PSEU</name>
<evidence type="ECO:0000313" key="3">
    <source>
        <dbReference type="Proteomes" id="UP000272729"/>
    </source>
</evidence>
<sequence>MKLPANKPVIVGVMGTHSTGKSTFIARLTHELRRQSVQVSTVVDLGERAQQLGLPILHNHTWVSTMWFITHGISQEMAQWPHSDAVLVDRAVPDALGYYRAALAHRGEEPDSGLIAHMETIVRGHSHVYDLLYRTTLDESVPLGTDKPRDNDATFRELADHHVANVLRDLDINHRLLRVDGHDQAVADSVSFVLNRLSEEAEPTDHRSEHATRN</sequence>
<dbReference type="InterPro" id="IPR038727">
    <property type="entry name" value="NadR/Ttd14_AAA_dom"/>
</dbReference>